<gene>
    <name evidence="3" type="ORF">DFQ15_107103</name>
</gene>
<sequence>MFTLNTIKKSQLVSGPVREIGVQVRSITGTMPNGNRYESALERDFMLLMDFDLAVDVYTPQPLTIRYQDRDGDWHRYTPDGLVEWRKDLKPHDPRPLLVEIKYREAFQGEWRVWRERMRAARRYAEERGWQFLVITERDIRNPFLDNVRFLLPYRRRPGPVQTDQWVLDKLTELIESTPQELIESLYQDKWNRAALIPVVWCLLAERRIGCDLTQPLTMQSTLWTLR</sequence>
<feature type="domain" description="TnsA endonuclease N-terminal" evidence="2">
    <location>
        <begin position="55"/>
        <end position="137"/>
    </location>
</feature>
<dbReference type="AlphaFoldDB" id="A0A318SI00"/>
<proteinExistence type="predicted"/>
<protein>
    <submittedName>
        <fullName evidence="3">TnsA endonuclease-like protein</fullName>
    </submittedName>
</protein>
<keyword evidence="3" id="KW-0540">Nuclease</keyword>
<organism evidence="3 4">
    <name type="scientific">Xylophilus ampelinus</name>
    <dbReference type="NCBI Taxonomy" id="54067"/>
    <lineage>
        <taxon>Bacteria</taxon>
        <taxon>Pseudomonadati</taxon>
        <taxon>Pseudomonadota</taxon>
        <taxon>Betaproteobacteria</taxon>
        <taxon>Burkholderiales</taxon>
        <taxon>Xylophilus</taxon>
    </lineage>
</organism>
<evidence type="ECO:0000313" key="3">
    <source>
        <dbReference type="EMBL" id="PYE78453.1"/>
    </source>
</evidence>
<evidence type="ECO:0000313" key="4">
    <source>
        <dbReference type="Proteomes" id="UP000247540"/>
    </source>
</evidence>
<keyword evidence="3" id="KW-0255">Endonuclease</keyword>
<dbReference type="InterPro" id="IPR011856">
    <property type="entry name" value="tRNA_endonuc-like_dom_sf"/>
</dbReference>
<dbReference type="EMBL" id="QJTC01000007">
    <property type="protein sequence ID" value="PYE78453.1"/>
    <property type="molecule type" value="Genomic_DNA"/>
</dbReference>
<dbReference type="OrthoDB" id="881413at2"/>
<dbReference type="GO" id="GO:0004519">
    <property type="term" value="F:endonuclease activity"/>
    <property type="evidence" value="ECO:0007669"/>
    <property type="project" value="UniProtKB-KW"/>
</dbReference>
<comment type="caution">
    <text evidence="3">The sequence shown here is derived from an EMBL/GenBank/DDBJ whole genome shotgun (WGS) entry which is preliminary data.</text>
</comment>
<dbReference type="Pfam" id="PF08721">
    <property type="entry name" value="Tn7_Tnp_TnsA_C"/>
    <property type="match status" value="1"/>
</dbReference>
<feature type="domain" description="TnsA endonuclease C-terminal" evidence="1">
    <location>
        <begin position="139"/>
        <end position="213"/>
    </location>
</feature>
<dbReference type="Proteomes" id="UP000247540">
    <property type="component" value="Unassembled WGS sequence"/>
</dbReference>
<keyword evidence="3" id="KW-0378">Hydrolase</keyword>
<dbReference type="InterPro" id="IPR014833">
    <property type="entry name" value="TnsA_N"/>
</dbReference>
<dbReference type="RefSeq" id="WP_110465248.1">
    <property type="nucleotide sequence ID" value="NZ_JAMOFZ010000007.1"/>
</dbReference>
<dbReference type="GO" id="GO:0003676">
    <property type="term" value="F:nucleic acid binding"/>
    <property type="evidence" value="ECO:0007669"/>
    <property type="project" value="InterPro"/>
</dbReference>
<keyword evidence="4" id="KW-1185">Reference proteome</keyword>
<name>A0A318SI00_9BURK</name>
<accession>A0A318SI00</accession>
<dbReference type="InterPro" id="IPR014832">
    <property type="entry name" value="TnsA_C"/>
</dbReference>
<dbReference type="Pfam" id="PF08722">
    <property type="entry name" value="Tn7_TnsA-like_N"/>
    <property type="match status" value="1"/>
</dbReference>
<evidence type="ECO:0000259" key="2">
    <source>
        <dbReference type="Pfam" id="PF08722"/>
    </source>
</evidence>
<evidence type="ECO:0000259" key="1">
    <source>
        <dbReference type="Pfam" id="PF08721"/>
    </source>
</evidence>
<reference evidence="3 4" key="1">
    <citation type="submission" date="2018-06" db="EMBL/GenBank/DDBJ databases">
        <title>Genomic Encyclopedia of Type Strains, Phase III (KMG-III): the genomes of soil and plant-associated and newly described type strains.</title>
        <authorList>
            <person name="Whitman W."/>
        </authorList>
    </citation>
    <scope>NUCLEOTIDE SEQUENCE [LARGE SCALE GENOMIC DNA]</scope>
    <source>
        <strain evidence="3 4">CECT 7646</strain>
    </source>
</reference>
<dbReference type="Gene3D" id="3.40.1350.10">
    <property type="match status" value="1"/>
</dbReference>